<keyword evidence="6" id="KW-1185">Reference proteome</keyword>
<dbReference type="GO" id="GO:0009062">
    <property type="term" value="P:fatty acid catabolic process"/>
    <property type="evidence" value="ECO:0007669"/>
    <property type="project" value="TreeGrafter"/>
</dbReference>
<dbReference type="AlphaFoldDB" id="A0A7I7SX67"/>
<gene>
    <name evidence="5" type="ORF">MSAR_40470</name>
</gene>
<dbReference type="InterPro" id="IPR049449">
    <property type="entry name" value="TesB_ACOT8-like_N"/>
</dbReference>
<dbReference type="InterPro" id="IPR025652">
    <property type="entry name" value="TesB_C"/>
</dbReference>
<dbReference type="InterPro" id="IPR003703">
    <property type="entry name" value="Acyl_CoA_thio"/>
</dbReference>
<feature type="domain" description="Acyl-CoA thioesterase-like N-terminal HotDog" evidence="4">
    <location>
        <begin position="24"/>
        <end position="105"/>
    </location>
</feature>
<dbReference type="InterPro" id="IPR029069">
    <property type="entry name" value="HotDog_dom_sf"/>
</dbReference>
<name>A0A7I7SX67_9MYCO</name>
<dbReference type="InterPro" id="IPR042171">
    <property type="entry name" value="Acyl-CoA_hotdog"/>
</dbReference>
<dbReference type="KEGG" id="msar:MSAR_40470"/>
<reference evidence="5 6" key="1">
    <citation type="journal article" date="2019" name="Emerg. Microbes Infect.">
        <title>Comprehensive subspecies identification of 175 nontuberculous mycobacteria species based on 7547 genomic profiles.</title>
        <authorList>
            <person name="Matsumoto Y."/>
            <person name="Kinjo T."/>
            <person name="Motooka D."/>
            <person name="Nabeya D."/>
            <person name="Jung N."/>
            <person name="Uechi K."/>
            <person name="Horii T."/>
            <person name="Iida T."/>
            <person name="Fujita J."/>
            <person name="Nakamura S."/>
        </authorList>
    </citation>
    <scope>NUCLEOTIDE SEQUENCE [LARGE SCALE GENOMIC DNA]</scope>
    <source>
        <strain evidence="5 6">JCM 30395</strain>
    </source>
</reference>
<proteinExistence type="inferred from homology"/>
<comment type="similarity">
    <text evidence="1">Belongs to the C/M/P thioester hydrolase family.</text>
</comment>
<dbReference type="CDD" id="cd03444">
    <property type="entry name" value="Thioesterase_II_repeat1"/>
    <property type="match status" value="1"/>
</dbReference>
<dbReference type="CDD" id="cd03445">
    <property type="entry name" value="Thioesterase_II_repeat2"/>
    <property type="match status" value="1"/>
</dbReference>
<organism evidence="5 6">
    <name type="scientific">Mycolicibacterium sarraceniae</name>
    <dbReference type="NCBI Taxonomy" id="1534348"/>
    <lineage>
        <taxon>Bacteria</taxon>
        <taxon>Bacillati</taxon>
        <taxon>Actinomycetota</taxon>
        <taxon>Actinomycetes</taxon>
        <taxon>Mycobacteriales</taxon>
        <taxon>Mycobacteriaceae</taxon>
        <taxon>Mycolicibacterium</taxon>
    </lineage>
</organism>
<dbReference type="EMBL" id="AP022595">
    <property type="protein sequence ID" value="BBY60911.1"/>
    <property type="molecule type" value="Genomic_DNA"/>
</dbReference>
<dbReference type="PANTHER" id="PTHR11066">
    <property type="entry name" value="ACYL-COA THIOESTERASE"/>
    <property type="match status" value="1"/>
</dbReference>
<dbReference type="SUPFAM" id="SSF54637">
    <property type="entry name" value="Thioesterase/thiol ester dehydrase-isomerase"/>
    <property type="match status" value="2"/>
</dbReference>
<evidence type="ECO:0000256" key="1">
    <source>
        <dbReference type="ARBA" id="ARBA00006538"/>
    </source>
</evidence>
<dbReference type="RefSeq" id="WP_163699718.1">
    <property type="nucleotide sequence ID" value="NZ_AP022595.1"/>
</dbReference>
<dbReference type="Pfam" id="PF02551">
    <property type="entry name" value="Acyl_CoA_thio"/>
    <property type="match status" value="1"/>
</dbReference>
<protein>
    <submittedName>
        <fullName evidence="5">Acyl-CoA thioesterase II</fullName>
    </submittedName>
</protein>
<evidence type="ECO:0000313" key="5">
    <source>
        <dbReference type="EMBL" id="BBY60911.1"/>
    </source>
</evidence>
<dbReference type="GO" id="GO:0006637">
    <property type="term" value="P:acyl-CoA metabolic process"/>
    <property type="evidence" value="ECO:0007669"/>
    <property type="project" value="InterPro"/>
</dbReference>
<feature type="domain" description="Acyl-CoA thioesterase 2 C-terminal" evidence="3">
    <location>
        <begin position="156"/>
        <end position="256"/>
    </location>
</feature>
<dbReference type="PANTHER" id="PTHR11066:SF34">
    <property type="entry name" value="ACYL-COENZYME A THIOESTERASE 8"/>
    <property type="match status" value="1"/>
</dbReference>
<evidence type="ECO:0000313" key="6">
    <source>
        <dbReference type="Proteomes" id="UP000466445"/>
    </source>
</evidence>
<dbReference type="Gene3D" id="2.40.160.210">
    <property type="entry name" value="Acyl-CoA thioesterase, double hotdog domain"/>
    <property type="match status" value="1"/>
</dbReference>
<dbReference type="GO" id="GO:0047617">
    <property type="term" value="F:fatty acyl-CoA hydrolase activity"/>
    <property type="evidence" value="ECO:0007669"/>
    <property type="project" value="InterPro"/>
</dbReference>
<evidence type="ECO:0000259" key="4">
    <source>
        <dbReference type="Pfam" id="PF13622"/>
    </source>
</evidence>
<dbReference type="Proteomes" id="UP000466445">
    <property type="component" value="Chromosome"/>
</dbReference>
<dbReference type="Pfam" id="PF13622">
    <property type="entry name" value="4HBT_3"/>
    <property type="match status" value="1"/>
</dbReference>
<keyword evidence="2" id="KW-0378">Hydrolase</keyword>
<sequence length="261" mass="28476">MPSWIADLVRLDRHGQTFHTSATSGVGPRLYGGLIAAQALAAAAATVDSGRLPQSLHAYFIKGGRIGVDIEFTVEITRDGRSFNTRRVTAVQDGTAIFEMMASFHLPETTTDWQRPDPLAVELSDATIVTTLPVRWADHFDIRVAPGHHGHDDWPVQPFWFRTREPIEDDSILRACALTFISDLGLVSSARPPDGGRPSPGGAASLDHALWLHRPTDPSHWHLYDASAVSHSDARGLARGSIHRGDGTLIASVAQESLWRT</sequence>
<evidence type="ECO:0000259" key="3">
    <source>
        <dbReference type="Pfam" id="PF02551"/>
    </source>
</evidence>
<accession>A0A7I7SX67</accession>
<evidence type="ECO:0000256" key="2">
    <source>
        <dbReference type="ARBA" id="ARBA00022801"/>
    </source>
</evidence>